<feature type="transmembrane region" description="Helical" evidence="8">
    <location>
        <begin position="335"/>
        <end position="355"/>
    </location>
</feature>
<dbReference type="OrthoDB" id="10021397at2759"/>
<dbReference type="PANTHER" id="PTHR23501:SF191">
    <property type="entry name" value="VACUOLAR BASIC AMINO ACID TRANSPORTER 4"/>
    <property type="match status" value="1"/>
</dbReference>
<evidence type="ECO:0000256" key="8">
    <source>
        <dbReference type="SAM" id="Phobius"/>
    </source>
</evidence>
<feature type="region of interest" description="Disordered" evidence="7">
    <location>
        <begin position="532"/>
        <end position="554"/>
    </location>
</feature>
<feature type="region of interest" description="Disordered" evidence="7">
    <location>
        <begin position="1"/>
        <end position="21"/>
    </location>
</feature>
<feature type="transmembrane region" description="Helical" evidence="8">
    <location>
        <begin position="189"/>
        <end position="209"/>
    </location>
</feature>
<feature type="domain" description="Major facilitator superfamily (MFS) profile" evidence="9">
    <location>
        <begin position="36"/>
        <end position="521"/>
    </location>
</feature>
<feature type="transmembrane region" description="Helical" evidence="8">
    <location>
        <begin position="126"/>
        <end position="146"/>
    </location>
</feature>
<evidence type="ECO:0000256" key="6">
    <source>
        <dbReference type="ARBA" id="ARBA00023136"/>
    </source>
</evidence>
<evidence type="ECO:0000259" key="9">
    <source>
        <dbReference type="PROSITE" id="PS50850"/>
    </source>
</evidence>
<reference evidence="11" key="1">
    <citation type="journal article" date="2018" name="Nat. Microbiol.">
        <title>Leveraging single-cell genomics to expand the fungal tree of life.</title>
        <authorList>
            <person name="Ahrendt S.R."/>
            <person name="Quandt C.A."/>
            <person name="Ciobanu D."/>
            <person name="Clum A."/>
            <person name="Salamov A."/>
            <person name="Andreopoulos B."/>
            <person name="Cheng J.F."/>
            <person name="Woyke T."/>
            <person name="Pelin A."/>
            <person name="Henrissat B."/>
            <person name="Reynolds N.K."/>
            <person name="Benny G.L."/>
            <person name="Smith M.E."/>
            <person name="James T.Y."/>
            <person name="Grigoriev I.V."/>
        </authorList>
    </citation>
    <scope>NUCLEOTIDE SEQUENCE [LARGE SCALE GENOMIC DNA]</scope>
    <source>
        <strain evidence="11">RSA 1356</strain>
    </source>
</reference>
<keyword evidence="11" id="KW-1185">Reference proteome</keyword>
<evidence type="ECO:0000256" key="2">
    <source>
        <dbReference type="ARBA" id="ARBA00022448"/>
    </source>
</evidence>
<dbReference type="GO" id="GO:0022857">
    <property type="term" value="F:transmembrane transporter activity"/>
    <property type="evidence" value="ECO:0007669"/>
    <property type="project" value="InterPro"/>
</dbReference>
<keyword evidence="4 8" id="KW-0812">Transmembrane</keyword>
<keyword evidence="6 8" id="KW-0472">Membrane</keyword>
<protein>
    <submittedName>
        <fullName evidence="10">Major facilitator superfamily domain-containing protein</fullName>
    </submittedName>
</protein>
<dbReference type="Pfam" id="PF07690">
    <property type="entry name" value="MFS_1"/>
    <property type="match status" value="1"/>
</dbReference>
<feature type="transmembrane region" description="Helical" evidence="8">
    <location>
        <begin position="498"/>
        <end position="516"/>
    </location>
</feature>
<evidence type="ECO:0000256" key="1">
    <source>
        <dbReference type="ARBA" id="ARBA00004651"/>
    </source>
</evidence>
<proteinExistence type="predicted"/>
<dbReference type="STRING" id="78915.A0A4P9XT64"/>
<organism evidence="10 11">
    <name type="scientific">Thamnocephalis sphaerospora</name>
    <dbReference type="NCBI Taxonomy" id="78915"/>
    <lineage>
        <taxon>Eukaryota</taxon>
        <taxon>Fungi</taxon>
        <taxon>Fungi incertae sedis</taxon>
        <taxon>Zoopagomycota</taxon>
        <taxon>Zoopagomycotina</taxon>
        <taxon>Zoopagomycetes</taxon>
        <taxon>Zoopagales</taxon>
        <taxon>Sigmoideomycetaceae</taxon>
        <taxon>Thamnocephalis</taxon>
    </lineage>
</organism>
<evidence type="ECO:0000313" key="10">
    <source>
        <dbReference type="EMBL" id="RKP09337.1"/>
    </source>
</evidence>
<dbReference type="AlphaFoldDB" id="A0A4P9XT64"/>
<evidence type="ECO:0000313" key="11">
    <source>
        <dbReference type="Proteomes" id="UP000271241"/>
    </source>
</evidence>
<comment type="subcellular location">
    <subcellularLocation>
        <location evidence="1">Cell membrane</location>
        <topology evidence="1">Multi-pass membrane protein</topology>
    </subcellularLocation>
</comment>
<dbReference type="Proteomes" id="UP000271241">
    <property type="component" value="Unassembled WGS sequence"/>
</dbReference>
<dbReference type="InterPro" id="IPR011701">
    <property type="entry name" value="MFS"/>
</dbReference>
<gene>
    <name evidence="10" type="ORF">THASP1DRAFT_28861</name>
</gene>
<feature type="transmembrane region" description="Helical" evidence="8">
    <location>
        <begin position="295"/>
        <end position="315"/>
    </location>
</feature>
<dbReference type="CDD" id="cd17502">
    <property type="entry name" value="MFS_Azr1_MDR_like"/>
    <property type="match status" value="1"/>
</dbReference>
<evidence type="ECO:0000256" key="5">
    <source>
        <dbReference type="ARBA" id="ARBA00022989"/>
    </source>
</evidence>
<evidence type="ECO:0000256" key="4">
    <source>
        <dbReference type="ARBA" id="ARBA00022692"/>
    </source>
</evidence>
<feature type="region of interest" description="Disordered" evidence="7">
    <location>
        <begin position="582"/>
        <end position="607"/>
    </location>
</feature>
<dbReference type="InterPro" id="IPR036259">
    <property type="entry name" value="MFS_trans_sf"/>
</dbReference>
<keyword evidence="5 8" id="KW-1133">Transmembrane helix</keyword>
<feature type="transmembrane region" description="Helical" evidence="8">
    <location>
        <begin position="71"/>
        <end position="89"/>
    </location>
</feature>
<evidence type="ECO:0000256" key="7">
    <source>
        <dbReference type="SAM" id="MobiDB-lite"/>
    </source>
</evidence>
<name>A0A4P9XT64_9FUNG</name>
<feature type="transmembrane region" description="Helical" evidence="8">
    <location>
        <begin position="253"/>
        <end position="275"/>
    </location>
</feature>
<feature type="transmembrane region" description="Helical" evidence="8">
    <location>
        <begin position="426"/>
        <end position="446"/>
    </location>
</feature>
<accession>A0A4P9XT64</accession>
<evidence type="ECO:0000256" key="3">
    <source>
        <dbReference type="ARBA" id="ARBA00022475"/>
    </source>
</evidence>
<keyword evidence="2" id="KW-0813">Transport</keyword>
<feature type="transmembrane region" description="Helical" evidence="8">
    <location>
        <begin position="30"/>
        <end position="49"/>
    </location>
</feature>
<dbReference type="PANTHER" id="PTHR23501">
    <property type="entry name" value="MAJOR FACILITATOR SUPERFAMILY"/>
    <property type="match status" value="1"/>
</dbReference>
<feature type="compositionally biased region" description="Basic and acidic residues" evidence="7">
    <location>
        <begin position="532"/>
        <end position="547"/>
    </location>
</feature>
<feature type="transmembrane region" description="Helical" evidence="8">
    <location>
        <begin position="230"/>
        <end position="247"/>
    </location>
</feature>
<dbReference type="SUPFAM" id="SSF103473">
    <property type="entry name" value="MFS general substrate transporter"/>
    <property type="match status" value="1"/>
</dbReference>
<dbReference type="PROSITE" id="PS50850">
    <property type="entry name" value="MFS"/>
    <property type="match status" value="1"/>
</dbReference>
<feature type="transmembrane region" description="Helical" evidence="8">
    <location>
        <begin position="158"/>
        <end position="177"/>
    </location>
</feature>
<feature type="transmembrane region" description="Helical" evidence="8">
    <location>
        <begin position="101"/>
        <end position="120"/>
    </location>
</feature>
<keyword evidence="3" id="KW-1003">Cell membrane</keyword>
<sequence length="607" mass="65166">MSNTTSEQHVRSRSVGSLESQQGDNLPLRFAHVVLVFTALCLLTFLSTLETTIVSTAAPAIASSLGGLDRLSWMANAYMLSSTIGLPVIGRLSDTFGRLPVVLAAGIVFMGGNALCGAAQSMTMLIIARAVAGIGGGCFGALNFIITCDISSLRLRSIFQGLAAAVFAISSIVGPLLGGVFADDLGWRWSFYFNLPFGIVALLILCIWLRLPPPTGSTREKLKQIDYMGSFLITSATVCLLLATSWGGDAYAWSSPVVIILFVASAVLTAAFWYVEFRIAVDPIMPRRLFRRCNVGISFLHHLLFGIPYIVTIFYMPVWFQVVRGDSATRSGMKMLPLILSSSLVSVAVSGIISLTGHIVPLIALGSMGLTVSMSLLGTLSATSSETTEILYMVLSGVSAGIVIQPMLFSAQLATHKKDIGVTTTLLVFFRYIGSIIGISICSAVFNNVIVDRIHKNLPDISEDQLESIRSDISTISSQPDDVRIGIINSFVDALNTTLFICALFPAIMVILCLAMDRERIKFTKKSKGKKAEAASETKMDTEDERSASTMASGMQEICRDNQTRLSDEVCVLGMAAACTEVDTNDESSDESECGGSEEVALHRSLG</sequence>
<feature type="transmembrane region" description="Helical" evidence="8">
    <location>
        <begin position="390"/>
        <end position="414"/>
    </location>
</feature>
<dbReference type="FunFam" id="1.20.1720.10:FF:000004">
    <property type="entry name" value="EmrB/QacA family drug resistance transporter"/>
    <property type="match status" value="1"/>
</dbReference>
<dbReference type="InterPro" id="IPR020846">
    <property type="entry name" value="MFS_dom"/>
</dbReference>
<feature type="transmembrane region" description="Helical" evidence="8">
    <location>
        <begin position="362"/>
        <end position="384"/>
    </location>
</feature>
<dbReference type="PRINTS" id="PR01036">
    <property type="entry name" value="TCRTETB"/>
</dbReference>
<feature type="compositionally biased region" description="Acidic residues" evidence="7">
    <location>
        <begin position="583"/>
        <end position="593"/>
    </location>
</feature>
<dbReference type="Gene3D" id="1.20.1250.20">
    <property type="entry name" value="MFS general substrate transporter like domains"/>
    <property type="match status" value="1"/>
</dbReference>
<dbReference type="EMBL" id="KZ992521">
    <property type="protein sequence ID" value="RKP09337.1"/>
    <property type="molecule type" value="Genomic_DNA"/>
</dbReference>
<dbReference type="GO" id="GO:0005886">
    <property type="term" value="C:plasma membrane"/>
    <property type="evidence" value="ECO:0007669"/>
    <property type="project" value="UniProtKB-SubCell"/>
</dbReference>